<dbReference type="Proteomes" id="UP000239590">
    <property type="component" value="Unassembled WGS sequence"/>
</dbReference>
<feature type="signal peptide" evidence="7">
    <location>
        <begin position="1"/>
        <end position="19"/>
    </location>
</feature>
<dbReference type="CDD" id="cd08998">
    <property type="entry name" value="GH43_Arb43a-like"/>
    <property type="match status" value="1"/>
</dbReference>
<feature type="active site" description="Proton donor" evidence="5">
    <location>
        <position position="196"/>
    </location>
</feature>
<protein>
    <submittedName>
        <fullName evidence="8">Arabinan endo-1,5-alpha-L-arabinosidase</fullName>
    </submittedName>
</protein>
<dbReference type="EMBL" id="PTRA01000001">
    <property type="protein sequence ID" value="PQA58589.1"/>
    <property type="molecule type" value="Genomic_DNA"/>
</dbReference>
<dbReference type="InterPro" id="IPR016840">
    <property type="entry name" value="Glyco_hydro_43_endo_a_Ara-ase"/>
</dbReference>
<dbReference type="UniPathway" id="UPA00667"/>
<keyword evidence="3" id="KW-0378">Hydrolase</keyword>
<reference evidence="9" key="1">
    <citation type="submission" date="2018-02" db="EMBL/GenBank/DDBJ databases">
        <title>Genome sequencing of Solimonas sp. HR-BB.</title>
        <authorList>
            <person name="Lee Y."/>
            <person name="Jeon C.O."/>
        </authorList>
    </citation>
    <scope>NUCLEOTIDE SEQUENCE [LARGE SCALE GENOMIC DNA]</scope>
    <source>
        <strain evidence="9">HR-U</strain>
    </source>
</reference>
<evidence type="ECO:0000256" key="3">
    <source>
        <dbReference type="ARBA" id="ARBA00022801"/>
    </source>
</evidence>
<feature type="chain" id="PRO_5015611272" evidence="7">
    <location>
        <begin position="20"/>
        <end position="307"/>
    </location>
</feature>
<dbReference type="InterPro" id="IPR023296">
    <property type="entry name" value="Glyco_hydro_beta-prop_sf"/>
</dbReference>
<evidence type="ECO:0000256" key="4">
    <source>
        <dbReference type="ARBA" id="ARBA00023295"/>
    </source>
</evidence>
<comment type="similarity">
    <text evidence="2">Belongs to the glycosyl hydrolase 43 family.</text>
</comment>
<dbReference type="RefSeq" id="WP_104709793.1">
    <property type="nucleotide sequence ID" value="NZ_PTRA01000001.1"/>
</dbReference>
<feature type="site" description="Important for catalytic activity, responsible for pKa modulation of the active site Glu and correct orientation of both the proton donor and substrate" evidence="6">
    <location>
        <position position="144"/>
    </location>
</feature>
<keyword evidence="4" id="KW-0326">Glycosidase</keyword>
<accession>A0A2S7ILS0</accession>
<dbReference type="GO" id="GO:0046558">
    <property type="term" value="F:arabinan endo-1,5-alpha-L-arabinosidase activity"/>
    <property type="evidence" value="ECO:0007669"/>
    <property type="project" value="InterPro"/>
</dbReference>
<dbReference type="PANTHER" id="PTHR43301">
    <property type="entry name" value="ARABINAN ENDO-1,5-ALPHA-L-ARABINOSIDASE"/>
    <property type="match status" value="1"/>
</dbReference>
<dbReference type="InterPro" id="IPR050727">
    <property type="entry name" value="GH43_arabinanases"/>
</dbReference>
<dbReference type="OrthoDB" id="9801455at2"/>
<comment type="caution">
    <text evidence="8">The sequence shown here is derived from an EMBL/GenBank/DDBJ whole genome shotgun (WGS) entry which is preliminary data.</text>
</comment>
<dbReference type="SUPFAM" id="SSF75005">
    <property type="entry name" value="Arabinanase/levansucrase/invertase"/>
    <property type="match status" value="1"/>
</dbReference>
<evidence type="ECO:0000256" key="5">
    <source>
        <dbReference type="PIRSR" id="PIRSR026534-1"/>
    </source>
</evidence>
<dbReference type="GO" id="GO:0031222">
    <property type="term" value="P:arabinan catabolic process"/>
    <property type="evidence" value="ECO:0007669"/>
    <property type="project" value="UniProtKB-UniPathway"/>
</dbReference>
<dbReference type="Gene3D" id="2.115.10.20">
    <property type="entry name" value="Glycosyl hydrolase domain, family 43"/>
    <property type="match status" value="1"/>
</dbReference>
<comment type="pathway">
    <text evidence="1">Glycan metabolism; L-arabinan degradation.</text>
</comment>
<evidence type="ECO:0000256" key="1">
    <source>
        <dbReference type="ARBA" id="ARBA00004834"/>
    </source>
</evidence>
<gene>
    <name evidence="8" type="ORF">C5O19_02670</name>
</gene>
<feature type="site" description="Important for substrate recognition" evidence="6">
    <location>
        <position position="266"/>
    </location>
</feature>
<evidence type="ECO:0000313" key="9">
    <source>
        <dbReference type="Proteomes" id="UP000239590"/>
    </source>
</evidence>
<proteinExistence type="inferred from homology"/>
<evidence type="ECO:0000256" key="6">
    <source>
        <dbReference type="PIRSR" id="PIRSR026534-3"/>
    </source>
</evidence>
<dbReference type="PIRSF" id="PIRSF026534">
    <property type="entry name" value="Endo_alpha-L-arabinosidase"/>
    <property type="match status" value="1"/>
</dbReference>
<evidence type="ECO:0000313" key="8">
    <source>
        <dbReference type="EMBL" id="PQA58589.1"/>
    </source>
</evidence>
<dbReference type="Pfam" id="PF04616">
    <property type="entry name" value="Glyco_hydro_43"/>
    <property type="match status" value="1"/>
</dbReference>
<name>A0A2S7ILS0_9BACT</name>
<sequence length="307" mass="33865">MLRWLLFLLPVWAFSQAPATHDPSTILKEGNKYYFFSTGHGITVYASTDLKSWQQTEPVFKKGVWPEWINTSVPGFKGHFWAPDLLFMNGKYYLYYSCSTFGASTSALGLATNVTLDAASPQYQWQDQGLVIESSDRKGYNAIDPNLFRDTDGKVYLTYGSFFGGIATVELDTSTGKIKTGATLTKVAGGNASDWEAACLIKQGKYYYLFVNNGLCCKGVNSTYTIVVGRSEQPLGPFLDDTGKDLTKGGGTIVLRTSGEFIGPGHVGLLAEKRLVSTHYYDANDNGKSKLRLLKLQFKKGWPILTP</sequence>
<feature type="active site" description="Proton acceptor" evidence="5">
    <location>
        <position position="22"/>
    </location>
</feature>
<keyword evidence="7" id="KW-0732">Signal</keyword>
<keyword evidence="9" id="KW-1185">Reference proteome</keyword>
<dbReference type="AlphaFoldDB" id="A0A2S7ILS0"/>
<dbReference type="PANTHER" id="PTHR43301:SF3">
    <property type="entry name" value="ARABINAN ENDO-1,5-ALPHA-L-ARABINOSIDASE A-RELATED"/>
    <property type="match status" value="1"/>
</dbReference>
<organism evidence="8 9">
    <name type="scientific">Siphonobacter curvatus</name>
    <dbReference type="NCBI Taxonomy" id="2094562"/>
    <lineage>
        <taxon>Bacteria</taxon>
        <taxon>Pseudomonadati</taxon>
        <taxon>Bacteroidota</taxon>
        <taxon>Cytophagia</taxon>
        <taxon>Cytophagales</taxon>
        <taxon>Cytophagaceae</taxon>
        <taxon>Siphonobacter</taxon>
    </lineage>
</organism>
<evidence type="ECO:0000256" key="2">
    <source>
        <dbReference type="ARBA" id="ARBA00009865"/>
    </source>
</evidence>
<evidence type="ECO:0000256" key="7">
    <source>
        <dbReference type="SAM" id="SignalP"/>
    </source>
</evidence>
<dbReference type="InterPro" id="IPR006710">
    <property type="entry name" value="Glyco_hydro_43"/>
</dbReference>